<comment type="catalytic activity">
    <reaction evidence="3">
        <text>adenosine 5'-phosphoramidate + H2O = NH4(+) + AMP</text>
        <dbReference type="Rhea" id="RHEA:67916"/>
        <dbReference type="ChEBI" id="CHEBI:15377"/>
        <dbReference type="ChEBI" id="CHEBI:28938"/>
        <dbReference type="ChEBI" id="CHEBI:57890"/>
        <dbReference type="ChEBI" id="CHEBI:456215"/>
    </reaction>
</comment>
<evidence type="ECO:0000256" key="5">
    <source>
        <dbReference type="ARBA" id="ARBA00039802"/>
    </source>
</evidence>
<dbReference type="PANTHER" id="PTHR12486">
    <property type="entry name" value="APRATAXIN-RELATED"/>
    <property type="match status" value="1"/>
</dbReference>
<dbReference type="InParanoid" id="B4N194"/>
<protein>
    <recommendedName>
        <fullName evidence="5">Adenosine 5'-monophosphoramidase HINT3</fullName>
    </recommendedName>
    <alternativeName>
        <fullName evidence="6">Histidine triad nucleotide-binding protein 3</fullName>
    </alternativeName>
</protein>
<dbReference type="Proteomes" id="UP000007798">
    <property type="component" value="Unassembled WGS sequence"/>
</dbReference>
<dbReference type="SMR" id="B4N194"/>
<dbReference type="AlphaFoldDB" id="B4N194"/>
<evidence type="ECO:0000259" key="8">
    <source>
        <dbReference type="PROSITE" id="PS51084"/>
    </source>
</evidence>
<keyword evidence="2" id="KW-0378">Hydrolase</keyword>
<sequence>MAFSDKLIKKKKTILVLCGFSMLLLLVLVYTWGSNSYATSTSLTPCKFCDFANRRQGPPPVLLVETDEYVIFKDIAPASKYHYLAIPKLHFESLNALNKSHYGLVKRMEEGMIEFLKTKNVDANNDTIIGFHIPPFISVSHLHLHGISPASEMSLLNKINFMESFWFKSAKSAREILEHREL</sequence>
<dbReference type="FunCoup" id="B4N194">
    <property type="interactions" value="941"/>
</dbReference>
<dbReference type="GO" id="GO:0000166">
    <property type="term" value="F:nucleotide binding"/>
    <property type="evidence" value="ECO:0007669"/>
    <property type="project" value="UniProtKB-KW"/>
</dbReference>
<comment type="similarity">
    <text evidence="4">Belongs to the HINT family.</text>
</comment>
<evidence type="ECO:0000313" key="10">
    <source>
        <dbReference type="Proteomes" id="UP000007798"/>
    </source>
</evidence>
<feature type="short sequence motif" description="Histidine triad motif" evidence="7">
    <location>
        <begin position="141"/>
        <end position="145"/>
    </location>
</feature>
<evidence type="ECO:0000256" key="2">
    <source>
        <dbReference type="ARBA" id="ARBA00022801"/>
    </source>
</evidence>
<dbReference type="PANTHER" id="PTHR12486:SF5">
    <property type="entry name" value="ADENOSINE 5'-MONOPHOSPHORAMIDASE HINT3"/>
    <property type="match status" value="1"/>
</dbReference>
<evidence type="ECO:0000256" key="7">
    <source>
        <dbReference type="PROSITE-ProRule" id="PRU00464"/>
    </source>
</evidence>
<dbReference type="InterPro" id="IPR011146">
    <property type="entry name" value="HIT-like"/>
</dbReference>
<dbReference type="OrthoDB" id="275748at2759"/>
<evidence type="ECO:0000256" key="3">
    <source>
        <dbReference type="ARBA" id="ARBA00024472"/>
    </source>
</evidence>
<dbReference type="GO" id="GO:0016787">
    <property type="term" value="F:hydrolase activity"/>
    <property type="evidence" value="ECO:0007669"/>
    <property type="project" value="UniProtKB-KW"/>
</dbReference>
<dbReference type="Gene3D" id="3.30.428.10">
    <property type="entry name" value="HIT-like"/>
    <property type="match status" value="1"/>
</dbReference>
<evidence type="ECO:0000313" key="9">
    <source>
        <dbReference type="EMBL" id="EDW78087.2"/>
    </source>
</evidence>
<dbReference type="InterPro" id="IPR036265">
    <property type="entry name" value="HIT-like_sf"/>
</dbReference>
<dbReference type="EMBL" id="CH963920">
    <property type="protein sequence ID" value="EDW78087.2"/>
    <property type="molecule type" value="Genomic_DNA"/>
</dbReference>
<keyword evidence="10" id="KW-1185">Reference proteome</keyword>
<feature type="domain" description="HIT" evidence="8">
    <location>
        <begin position="47"/>
        <end position="161"/>
    </location>
</feature>
<name>B4N194_DROWI</name>
<dbReference type="Pfam" id="PF11969">
    <property type="entry name" value="DcpS_C"/>
    <property type="match status" value="1"/>
</dbReference>
<evidence type="ECO:0000256" key="6">
    <source>
        <dbReference type="ARBA" id="ARBA00042361"/>
    </source>
</evidence>
<accession>B4N194</accession>
<proteinExistence type="inferred from homology"/>
<evidence type="ECO:0000256" key="4">
    <source>
        <dbReference type="ARBA" id="ARBA00025764"/>
    </source>
</evidence>
<gene>
    <name evidence="9" type="primary">Dwil\GK24814</name>
    <name evidence="9" type="ORF">Dwil_GK24814</name>
</gene>
<dbReference type="eggNOG" id="KOG4359">
    <property type="taxonomic scope" value="Eukaryota"/>
</dbReference>
<evidence type="ECO:0000256" key="1">
    <source>
        <dbReference type="ARBA" id="ARBA00022741"/>
    </source>
</evidence>
<organism evidence="9 10">
    <name type="scientific">Drosophila willistoni</name>
    <name type="common">Fruit fly</name>
    <dbReference type="NCBI Taxonomy" id="7260"/>
    <lineage>
        <taxon>Eukaryota</taxon>
        <taxon>Metazoa</taxon>
        <taxon>Ecdysozoa</taxon>
        <taxon>Arthropoda</taxon>
        <taxon>Hexapoda</taxon>
        <taxon>Insecta</taxon>
        <taxon>Pterygota</taxon>
        <taxon>Neoptera</taxon>
        <taxon>Endopterygota</taxon>
        <taxon>Diptera</taxon>
        <taxon>Brachycera</taxon>
        <taxon>Muscomorpha</taxon>
        <taxon>Ephydroidea</taxon>
        <taxon>Drosophilidae</taxon>
        <taxon>Drosophila</taxon>
        <taxon>Sophophora</taxon>
    </lineage>
</organism>
<dbReference type="HOGENOM" id="CLU_056776_4_2_1"/>
<dbReference type="KEGG" id="dwi:6643777"/>
<reference evidence="9 10" key="1">
    <citation type="journal article" date="2007" name="Nature">
        <title>Evolution of genes and genomes on the Drosophila phylogeny.</title>
        <authorList>
            <consortium name="Drosophila 12 Genomes Consortium"/>
            <person name="Clark A.G."/>
            <person name="Eisen M.B."/>
            <person name="Smith D.R."/>
            <person name="Bergman C.M."/>
            <person name="Oliver B."/>
            <person name="Markow T.A."/>
            <person name="Kaufman T.C."/>
            <person name="Kellis M."/>
            <person name="Gelbart W."/>
            <person name="Iyer V.N."/>
            <person name="Pollard D.A."/>
            <person name="Sackton T.B."/>
            <person name="Larracuente A.M."/>
            <person name="Singh N.D."/>
            <person name="Abad J.P."/>
            <person name="Abt D.N."/>
            <person name="Adryan B."/>
            <person name="Aguade M."/>
            <person name="Akashi H."/>
            <person name="Anderson W.W."/>
            <person name="Aquadro C.F."/>
            <person name="Ardell D.H."/>
            <person name="Arguello R."/>
            <person name="Artieri C.G."/>
            <person name="Barbash D.A."/>
            <person name="Barker D."/>
            <person name="Barsanti P."/>
            <person name="Batterham P."/>
            <person name="Batzoglou S."/>
            <person name="Begun D."/>
            <person name="Bhutkar A."/>
            <person name="Blanco E."/>
            <person name="Bosak S.A."/>
            <person name="Bradley R.K."/>
            <person name="Brand A.D."/>
            <person name="Brent M.R."/>
            <person name="Brooks A.N."/>
            <person name="Brown R.H."/>
            <person name="Butlin R.K."/>
            <person name="Caggese C."/>
            <person name="Calvi B.R."/>
            <person name="Bernardo de Carvalho A."/>
            <person name="Caspi A."/>
            <person name="Castrezana S."/>
            <person name="Celniker S.E."/>
            <person name="Chang J.L."/>
            <person name="Chapple C."/>
            <person name="Chatterji S."/>
            <person name="Chinwalla A."/>
            <person name="Civetta A."/>
            <person name="Clifton S.W."/>
            <person name="Comeron J.M."/>
            <person name="Costello J.C."/>
            <person name="Coyne J.A."/>
            <person name="Daub J."/>
            <person name="David R.G."/>
            <person name="Delcher A.L."/>
            <person name="Delehaunty K."/>
            <person name="Do C.B."/>
            <person name="Ebling H."/>
            <person name="Edwards K."/>
            <person name="Eickbush T."/>
            <person name="Evans J.D."/>
            <person name="Filipski A."/>
            <person name="Findeiss S."/>
            <person name="Freyhult E."/>
            <person name="Fulton L."/>
            <person name="Fulton R."/>
            <person name="Garcia A.C."/>
            <person name="Gardiner A."/>
            <person name="Garfield D.A."/>
            <person name="Garvin B.E."/>
            <person name="Gibson G."/>
            <person name="Gilbert D."/>
            <person name="Gnerre S."/>
            <person name="Godfrey J."/>
            <person name="Good R."/>
            <person name="Gotea V."/>
            <person name="Gravely B."/>
            <person name="Greenberg A.J."/>
            <person name="Griffiths-Jones S."/>
            <person name="Gross S."/>
            <person name="Guigo R."/>
            <person name="Gustafson E.A."/>
            <person name="Haerty W."/>
            <person name="Hahn M.W."/>
            <person name="Halligan D.L."/>
            <person name="Halpern A.L."/>
            <person name="Halter G.M."/>
            <person name="Han M.V."/>
            <person name="Heger A."/>
            <person name="Hillier L."/>
            <person name="Hinrichs A.S."/>
            <person name="Holmes I."/>
            <person name="Hoskins R.A."/>
            <person name="Hubisz M.J."/>
            <person name="Hultmark D."/>
            <person name="Huntley M.A."/>
            <person name="Jaffe D.B."/>
            <person name="Jagadeeshan S."/>
            <person name="Jeck W.R."/>
            <person name="Johnson J."/>
            <person name="Jones C.D."/>
            <person name="Jordan W.C."/>
            <person name="Karpen G.H."/>
            <person name="Kataoka E."/>
            <person name="Keightley P.D."/>
            <person name="Kheradpour P."/>
            <person name="Kirkness E.F."/>
            <person name="Koerich L.B."/>
            <person name="Kristiansen K."/>
            <person name="Kudrna D."/>
            <person name="Kulathinal R.J."/>
            <person name="Kumar S."/>
            <person name="Kwok R."/>
            <person name="Lander E."/>
            <person name="Langley C.H."/>
            <person name="Lapoint R."/>
            <person name="Lazzaro B.P."/>
            <person name="Lee S.J."/>
            <person name="Levesque L."/>
            <person name="Li R."/>
            <person name="Lin C.F."/>
            <person name="Lin M.F."/>
            <person name="Lindblad-Toh K."/>
            <person name="Llopart A."/>
            <person name="Long M."/>
            <person name="Low L."/>
            <person name="Lozovsky E."/>
            <person name="Lu J."/>
            <person name="Luo M."/>
            <person name="Machado C.A."/>
            <person name="Makalowski W."/>
            <person name="Marzo M."/>
            <person name="Matsuda M."/>
            <person name="Matzkin L."/>
            <person name="McAllister B."/>
            <person name="McBride C.S."/>
            <person name="McKernan B."/>
            <person name="McKernan K."/>
            <person name="Mendez-Lago M."/>
            <person name="Minx P."/>
            <person name="Mollenhauer M.U."/>
            <person name="Montooth K."/>
            <person name="Mount S.M."/>
            <person name="Mu X."/>
            <person name="Myers E."/>
            <person name="Negre B."/>
            <person name="Newfeld S."/>
            <person name="Nielsen R."/>
            <person name="Noor M.A."/>
            <person name="O'Grady P."/>
            <person name="Pachter L."/>
            <person name="Papaceit M."/>
            <person name="Parisi M.J."/>
            <person name="Parisi M."/>
            <person name="Parts L."/>
            <person name="Pedersen J.S."/>
            <person name="Pesole G."/>
            <person name="Phillippy A.M."/>
            <person name="Ponting C.P."/>
            <person name="Pop M."/>
            <person name="Porcelli D."/>
            <person name="Powell J.R."/>
            <person name="Prohaska S."/>
            <person name="Pruitt K."/>
            <person name="Puig M."/>
            <person name="Quesneville H."/>
            <person name="Ram K.R."/>
            <person name="Rand D."/>
            <person name="Rasmussen M.D."/>
            <person name="Reed L.K."/>
            <person name="Reenan R."/>
            <person name="Reily A."/>
            <person name="Remington K.A."/>
            <person name="Rieger T.T."/>
            <person name="Ritchie M.G."/>
            <person name="Robin C."/>
            <person name="Rogers Y.H."/>
            <person name="Rohde C."/>
            <person name="Rozas J."/>
            <person name="Rubenfield M.J."/>
            <person name="Ruiz A."/>
            <person name="Russo S."/>
            <person name="Salzberg S.L."/>
            <person name="Sanchez-Gracia A."/>
            <person name="Saranga D.J."/>
            <person name="Sato H."/>
            <person name="Schaeffer S.W."/>
            <person name="Schatz M.C."/>
            <person name="Schlenke T."/>
            <person name="Schwartz R."/>
            <person name="Segarra C."/>
            <person name="Singh R.S."/>
            <person name="Sirot L."/>
            <person name="Sirota M."/>
            <person name="Sisneros N.B."/>
            <person name="Smith C.D."/>
            <person name="Smith T.F."/>
            <person name="Spieth J."/>
            <person name="Stage D.E."/>
            <person name="Stark A."/>
            <person name="Stephan W."/>
            <person name="Strausberg R.L."/>
            <person name="Strempel S."/>
            <person name="Sturgill D."/>
            <person name="Sutton G."/>
            <person name="Sutton G.G."/>
            <person name="Tao W."/>
            <person name="Teichmann S."/>
            <person name="Tobari Y.N."/>
            <person name="Tomimura Y."/>
            <person name="Tsolas J.M."/>
            <person name="Valente V.L."/>
            <person name="Venter E."/>
            <person name="Venter J.C."/>
            <person name="Vicario S."/>
            <person name="Vieira F.G."/>
            <person name="Vilella A.J."/>
            <person name="Villasante A."/>
            <person name="Walenz B."/>
            <person name="Wang J."/>
            <person name="Wasserman M."/>
            <person name="Watts T."/>
            <person name="Wilson D."/>
            <person name="Wilson R.K."/>
            <person name="Wing R.A."/>
            <person name="Wolfner M.F."/>
            <person name="Wong A."/>
            <person name="Wong G.K."/>
            <person name="Wu C.I."/>
            <person name="Wu G."/>
            <person name="Yamamoto D."/>
            <person name="Yang H.P."/>
            <person name="Yang S.P."/>
            <person name="Yorke J.A."/>
            <person name="Yoshida K."/>
            <person name="Zdobnov E."/>
            <person name="Zhang P."/>
            <person name="Zhang Y."/>
            <person name="Zimin A.V."/>
            <person name="Baldwin J."/>
            <person name="Abdouelleil A."/>
            <person name="Abdulkadir J."/>
            <person name="Abebe A."/>
            <person name="Abera B."/>
            <person name="Abreu J."/>
            <person name="Acer S.C."/>
            <person name="Aftuck L."/>
            <person name="Alexander A."/>
            <person name="An P."/>
            <person name="Anderson E."/>
            <person name="Anderson S."/>
            <person name="Arachi H."/>
            <person name="Azer M."/>
            <person name="Bachantsang P."/>
            <person name="Barry A."/>
            <person name="Bayul T."/>
            <person name="Berlin A."/>
            <person name="Bessette D."/>
            <person name="Bloom T."/>
            <person name="Blye J."/>
            <person name="Boguslavskiy L."/>
            <person name="Bonnet C."/>
            <person name="Boukhgalter B."/>
            <person name="Bourzgui I."/>
            <person name="Brown A."/>
            <person name="Cahill P."/>
            <person name="Channer S."/>
            <person name="Cheshatsang Y."/>
            <person name="Chuda L."/>
            <person name="Citroen M."/>
            <person name="Collymore A."/>
            <person name="Cooke P."/>
            <person name="Costello M."/>
            <person name="D'Aco K."/>
            <person name="Daza R."/>
            <person name="De Haan G."/>
            <person name="DeGray S."/>
            <person name="DeMaso C."/>
            <person name="Dhargay N."/>
            <person name="Dooley K."/>
            <person name="Dooley E."/>
            <person name="Doricent M."/>
            <person name="Dorje P."/>
            <person name="Dorjee K."/>
            <person name="Dupes A."/>
            <person name="Elong R."/>
            <person name="Falk J."/>
            <person name="Farina A."/>
            <person name="Faro S."/>
            <person name="Ferguson D."/>
            <person name="Fisher S."/>
            <person name="Foley C.D."/>
            <person name="Franke A."/>
            <person name="Friedrich D."/>
            <person name="Gadbois L."/>
            <person name="Gearin G."/>
            <person name="Gearin C.R."/>
            <person name="Giannoukos G."/>
            <person name="Goode T."/>
            <person name="Graham J."/>
            <person name="Grandbois E."/>
            <person name="Grewal S."/>
            <person name="Gyaltsen K."/>
            <person name="Hafez N."/>
            <person name="Hagos B."/>
            <person name="Hall J."/>
            <person name="Henson C."/>
            <person name="Hollinger A."/>
            <person name="Honan T."/>
            <person name="Huard M.D."/>
            <person name="Hughes L."/>
            <person name="Hurhula B."/>
            <person name="Husby M.E."/>
            <person name="Kamat A."/>
            <person name="Kanga B."/>
            <person name="Kashin S."/>
            <person name="Khazanovich D."/>
            <person name="Kisner P."/>
            <person name="Lance K."/>
            <person name="Lara M."/>
            <person name="Lee W."/>
            <person name="Lennon N."/>
            <person name="Letendre F."/>
            <person name="LeVine R."/>
            <person name="Lipovsky A."/>
            <person name="Liu X."/>
            <person name="Liu J."/>
            <person name="Liu S."/>
            <person name="Lokyitsang T."/>
            <person name="Lokyitsang Y."/>
            <person name="Lubonja R."/>
            <person name="Lui A."/>
            <person name="MacDonald P."/>
            <person name="Magnisalis V."/>
            <person name="Maru K."/>
            <person name="Matthews C."/>
            <person name="McCusker W."/>
            <person name="McDonough S."/>
            <person name="Mehta T."/>
            <person name="Meldrim J."/>
            <person name="Meneus L."/>
            <person name="Mihai O."/>
            <person name="Mihalev A."/>
            <person name="Mihova T."/>
            <person name="Mittelman R."/>
            <person name="Mlenga V."/>
            <person name="Montmayeur A."/>
            <person name="Mulrain L."/>
            <person name="Navidi A."/>
            <person name="Naylor J."/>
            <person name="Negash T."/>
            <person name="Nguyen T."/>
            <person name="Nguyen N."/>
            <person name="Nicol R."/>
            <person name="Norbu C."/>
            <person name="Norbu N."/>
            <person name="Novod N."/>
            <person name="O'Neill B."/>
            <person name="Osman S."/>
            <person name="Markiewicz E."/>
            <person name="Oyono O.L."/>
            <person name="Patti C."/>
            <person name="Phunkhang P."/>
            <person name="Pierre F."/>
            <person name="Priest M."/>
            <person name="Raghuraman S."/>
            <person name="Rege F."/>
            <person name="Reyes R."/>
            <person name="Rise C."/>
            <person name="Rogov P."/>
            <person name="Ross K."/>
            <person name="Ryan E."/>
            <person name="Settipalli S."/>
            <person name="Shea T."/>
            <person name="Sherpa N."/>
            <person name="Shi L."/>
            <person name="Shih D."/>
            <person name="Sparrow T."/>
            <person name="Spaulding J."/>
            <person name="Stalker J."/>
            <person name="Stange-Thomann N."/>
            <person name="Stavropoulos S."/>
            <person name="Stone C."/>
            <person name="Strader C."/>
            <person name="Tesfaye S."/>
            <person name="Thomson T."/>
            <person name="Thoulutsang Y."/>
            <person name="Thoulutsang D."/>
            <person name="Topham K."/>
            <person name="Topping I."/>
            <person name="Tsamla T."/>
            <person name="Vassiliev H."/>
            <person name="Vo A."/>
            <person name="Wangchuk T."/>
            <person name="Wangdi T."/>
            <person name="Weiand M."/>
            <person name="Wilkinson J."/>
            <person name="Wilson A."/>
            <person name="Yadav S."/>
            <person name="Young G."/>
            <person name="Yu Q."/>
            <person name="Zembek L."/>
            <person name="Zhong D."/>
            <person name="Zimmer A."/>
            <person name="Zwirko Z."/>
            <person name="Jaffe D.B."/>
            <person name="Alvarez P."/>
            <person name="Brockman W."/>
            <person name="Butler J."/>
            <person name="Chin C."/>
            <person name="Gnerre S."/>
            <person name="Grabherr M."/>
            <person name="Kleber M."/>
            <person name="Mauceli E."/>
            <person name="MacCallum I."/>
        </authorList>
    </citation>
    <scope>NUCLEOTIDE SEQUENCE [LARGE SCALE GENOMIC DNA]</scope>
    <source>
        <strain evidence="10">Tucson 14030-0811.24</strain>
    </source>
</reference>
<dbReference type="PROSITE" id="PS51084">
    <property type="entry name" value="HIT_2"/>
    <property type="match status" value="1"/>
</dbReference>
<dbReference type="STRING" id="7260.B4N194"/>
<dbReference type="SUPFAM" id="SSF54197">
    <property type="entry name" value="HIT-like"/>
    <property type="match status" value="1"/>
</dbReference>
<keyword evidence="1" id="KW-0547">Nucleotide-binding</keyword>